<organism evidence="1 2">
    <name type="scientific">Astrephomene gubernaculifera</name>
    <dbReference type="NCBI Taxonomy" id="47775"/>
    <lineage>
        <taxon>Eukaryota</taxon>
        <taxon>Viridiplantae</taxon>
        <taxon>Chlorophyta</taxon>
        <taxon>core chlorophytes</taxon>
        <taxon>Chlorophyceae</taxon>
        <taxon>CS clade</taxon>
        <taxon>Chlamydomonadales</taxon>
        <taxon>Astrephomenaceae</taxon>
        <taxon>Astrephomene</taxon>
    </lineage>
</organism>
<dbReference type="PANTHER" id="PTHR35716:SF1">
    <property type="entry name" value="OS05G0574700 PROTEIN"/>
    <property type="match status" value="1"/>
</dbReference>
<keyword evidence="2" id="KW-1185">Reference proteome</keyword>
<reference evidence="1 2" key="1">
    <citation type="journal article" date="2021" name="Sci. Rep.">
        <title>Genome sequencing of the multicellular alga Astrephomene provides insights into convergent evolution of germ-soma differentiation.</title>
        <authorList>
            <person name="Yamashita S."/>
            <person name="Yamamoto K."/>
            <person name="Matsuzaki R."/>
            <person name="Suzuki S."/>
            <person name="Yamaguchi H."/>
            <person name="Hirooka S."/>
            <person name="Minakuchi Y."/>
            <person name="Miyagishima S."/>
            <person name="Kawachi M."/>
            <person name="Toyoda A."/>
            <person name="Nozaki H."/>
        </authorList>
    </citation>
    <scope>NUCLEOTIDE SEQUENCE [LARGE SCALE GENOMIC DNA]</scope>
    <source>
        <strain evidence="1 2">NIES-4017</strain>
    </source>
</reference>
<evidence type="ECO:0000313" key="1">
    <source>
        <dbReference type="EMBL" id="GFR45834.1"/>
    </source>
</evidence>
<dbReference type="EMBL" id="BMAR01000011">
    <property type="protein sequence ID" value="GFR45834.1"/>
    <property type="molecule type" value="Genomic_DNA"/>
</dbReference>
<dbReference type="PANTHER" id="PTHR35716">
    <property type="entry name" value="OS05G0574700 PROTEIN-RELATED"/>
    <property type="match status" value="1"/>
</dbReference>
<sequence length="212" mass="24051">MTSLPKFGGLTRTSAQKGACQGVPSLSRLSACRPHHRRVATAAAMGDDGGLLFLNNGEVLAFPKKRAQLGPCFELSCEDALRVQLEALQRNNVPYADHGVEVLYRFANFDPFTRANYFGRSLDLGQFERFRRVMHSPAYSTLLDHSGWQLLSALQVDEGTWCARVLVYDTHRLEERTYDITMMQRLGGCYDGYWYTDKWVCEGQDVRSLWAQ</sequence>
<comment type="caution">
    <text evidence="1">The sequence shown here is derived from an EMBL/GenBank/DDBJ whole genome shotgun (WGS) entry which is preliminary data.</text>
</comment>
<name>A0AAD3DRG6_9CHLO</name>
<gene>
    <name evidence="1" type="ORF">Agub_g7198</name>
</gene>
<evidence type="ECO:0000313" key="2">
    <source>
        <dbReference type="Proteomes" id="UP001054857"/>
    </source>
</evidence>
<dbReference type="AlphaFoldDB" id="A0AAD3DRG6"/>
<proteinExistence type="predicted"/>
<protein>
    <submittedName>
        <fullName evidence="1">Uncharacterized protein</fullName>
    </submittedName>
</protein>
<dbReference type="Proteomes" id="UP001054857">
    <property type="component" value="Unassembled WGS sequence"/>
</dbReference>
<accession>A0AAD3DRG6</accession>